<reference evidence="1 2" key="1">
    <citation type="submission" date="2019-06" db="EMBL/GenBank/DDBJ databases">
        <title>The draft genome of Rhizobium smilacinae PTYR-5.</title>
        <authorList>
            <person name="Liu L."/>
            <person name="Li L."/>
            <person name="Zhang X."/>
        </authorList>
    </citation>
    <scope>NUCLEOTIDE SEQUENCE [LARGE SCALE GENOMIC DNA]</scope>
    <source>
        <strain evidence="1 2">PTYR-5</strain>
    </source>
</reference>
<sequence>MVNGLLTGFLRLKNTSENLAGAILAGRTGTNRADHEALSEHDLRDLGMLDGRVSPSTVERCVRSSAWHLIDLPPHSL</sequence>
<protein>
    <submittedName>
        <fullName evidence="1">Uncharacterized protein</fullName>
    </submittedName>
</protein>
<keyword evidence="2" id="KW-1185">Reference proteome</keyword>
<dbReference type="OrthoDB" id="8452555at2"/>
<evidence type="ECO:0000313" key="2">
    <source>
        <dbReference type="Proteomes" id="UP000311605"/>
    </source>
</evidence>
<dbReference type="AlphaFoldDB" id="A0A5C4XJP6"/>
<comment type="caution">
    <text evidence="1">The sequence shown here is derived from an EMBL/GenBank/DDBJ whole genome shotgun (WGS) entry which is preliminary data.</text>
</comment>
<name>A0A5C4XJP6_9HYPH</name>
<organism evidence="1 2">
    <name type="scientific">Aliirhizobium smilacinae</name>
    <dbReference type="NCBI Taxonomy" id="1395944"/>
    <lineage>
        <taxon>Bacteria</taxon>
        <taxon>Pseudomonadati</taxon>
        <taxon>Pseudomonadota</taxon>
        <taxon>Alphaproteobacteria</taxon>
        <taxon>Hyphomicrobiales</taxon>
        <taxon>Rhizobiaceae</taxon>
        <taxon>Aliirhizobium</taxon>
    </lineage>
</organism>
<dbReference type="RefSeq" id="WP_139677363.1">
    <property type="nucleotide sequence ID" value="NZ_VDMN01000003.1"/>
</dbReference>
<evidence type="ECO:0000313" key="1">
    <source>
        <dbReference type="EMBL" id="TNM62870.1"/>
    </source>
</evidence>
<gene>
    <name evidence="1" type="ORF">FHP24_16775</name>
</gene>
<dbReference type="EMBL" id="VDMN01000003">
    <property type="protein sequence ID" value="TNM62870.1"/>
    <property type="molecule type" value="Genomic_DNA"/>
</dbReference>
<dbReference type="Proteomes" id="UP000311605">
    <property type="component" value="Unassembled WGS sequence"/>
</dbReference>
<accession>A0A5C4XJP6</accession>
<proteinExistence type="predicted"/>